<reference evidence="3" key="1">
    <citation type="submission" date="2023-01" db="EMBL/GenBank/DDBJ databases">
        <title>Metagenome sequencing of chrysophaentin producing Chrysophaeum taylorii.</title>
        <authorList>
            <person name="Davison J."/>
            <person name="Bewley C."/>
        </authorList>
    </citation>
    <scope>NUCLEOTIDE SEQUENCE</scope>
    <source>
        <strain evidence="3">NIES-1699</strain>
    </source>
</reference>
<sequence length="308" mass="34079">MQCWRCVGVEALRIASPLVEDGVIAADEAAEKPLLVVIPGIDGTRMSAYLQLPKLGEMFDVRVVEASSDDRSGLDEVVETAQRLARSRQQYYVLGESFGALVALKIHESLPARGIILVNPATSYRRSRLAQSRRLLSLFFAGDAFFFPLQLLLIFGGRYLPRAIDTPEREAYMGRFAASLPARLGFDPATMRWRLEHWLEPASAAWKVPDSATTNLVVVVGERDEALPSLEEARTTFAAFPRVVVPGAAHATTLGLRCDLSAVARRYFFGEAVTPPPPPDEPTVLGLVRRKHPPVDPFRYNSYRACEI</sequence>
<gene>
    <name evidence="3" type="ORF">CTAYLR_006191</name>
</gene>
<name>A0AAD7XMY7_9STRA</name>
<dbReference type="InterPro" id="IPR029058">
    <property type="entry name" value="AB_hydrolase_fold"/>
</dbReference>
<dbReference type="PANTHER" id="PTHR22753">
    <property type="entry name" value="TRANSMEMBRANE PROTEIN 68"/>
    <property type="match status" value="1"/>
</dbReference>
<evidence type="ECO:0000313" key="3">
    <source>
        <dbReference type="EMBL" id="KAJ8612936.1"/>
    </source>
</evidence>
<feature type="transmembrane region" description="Helical" evidence="1">
    <location>
        <begin position="135"/>
        <end position="160"/>
    </location>
</feature>
<organism evidence="3 4">
    <name type="scientific">Chrysophaeum taylorii</name>
    <dbReference type="NCBI Taxonomy" id="2483200"/>
    <lineage>
        <taxon>Eukaryota</taxon>
        <taxon>Sar</taxon>
        <taxon>Stramenopiles</taxon>
        <taxon>Ochrophyta</taxon>
        <taxon>Pelagophyceae</taxon>
        <taxon>Pelagomonadales</taxon>
        <taxon>Pelagomonadaceae</taxon>
        <taxon>Chrysophaeum</taxon>
    </lineage>
</organism>
<protein>
    <recommendedName>
        <fullName evidence="2">AB hydrolase-1 domain-containing protein</fullName>
    </recommendedName>
</protein>
<keyword evidence="1" id="KW-1133">Transmembrane helix</keyword>
<comment type="caution">
    <text evidence="3">The sequence shown here is derived from an EMBL/GenBank/DDBJ whole genome shotgun (WGS) entry which is preliminary data.</text>
</comment>
<dbReference type="EMBL" id="JAQMWT010000038">
    <property type="protein sequence ID" value="KAJ8612936.1"/>
    <property type="molecule type" value="Genomic_DNA"/>
</dbReference>
<dbReference type="AlphaFoldDB" id="A0AAD7XMY7"/>
<keyword evidence="1" id="KW-0472">Membrane</keyword>
<dbReference type="PANTHER" id="PTHR22753:SF14">
    <property type="entry name" value="MONOACYLGLYCEROL_DIACYLGLYCEROL O-ACYLTRANSFERASE"/>
    <property type="match status" value="1"/>
</dbReference>
<dbReference type="Gene3D" id="3.40.50.1820">
    <property type="entry name" value="alpha/beta hydrolase"/>
    <property type="match status" value="1"/>
</dbReference>
<proteinExistence type="predicted"/>
<accession>A0AAD7XMY7</accession>
<feature type="domain" description="AB hydrolase-1" evidence="2">
    <location>
        <begin position="67"/>
        <end position="251"/>
    </location>
</feature>
<evidence type="ECO:0000256" key="1">
    <source>
        <dbReference type="SAM" id="Phobius"/>
    </source>
</evidence>
<dbReference type="Pfam" id="PF12697">
    <property type="entry name" value="Abhydrolase_6"/>
    <property type="match status" value="1"/>
</dbReference>
<keyword evidence="1" id="KW-0812">Transmembrane</keyword>
<keyword evidence="4" id="KW-1185">Reference proteome</keyword>
<dbReference type="InterPro" id="IPR000073">
    <property type="entry name" value="AB_hydrolase_1"/>
</dbReference>
<dbReference type="SUPFAM" id="SSF53474">
    <property type="entry name" value="alpha/beta-Hydrolases"/>
    <property type="match status" value="1"/>
</dbReference>
<evidence type="ECO:0000259" key="2">
    <source>
        <dbReference type="Pfam" id="PF12697"/>
    </source>
</evidence>
<dbReference type="Proteomes" id="UP001230188">
    <property type="component" value="Unassembled WGS sequence"/>
</dbReference>
<dbReference type="GO" id="GO:0016020">
    <property type="term" value="C:membrane"/>
    <property type="evidence" value="ECO:0007669"/>
    <property type="project" value="TreeGrafter"/>
</dbReference>
<evidence type="ECO:0000313" key="4">
    <source>
        <dbReference type="Proteomes" id="UP001230188"/>
    </source>
</evidence>